<keyword evidence="1" id="KW-0472">Membrane</keyword>
<feature type="transmembrane region" description="Helical" evidence="1">
    <location>
        <begin position="55"/>
        <end position="79"/>
    </location>
</feature>
<dbReference type="EMBL" id="VCPC01000008">
    <property type="protein sequence ID" value="TMV07427.1"/>
    <property type="molecule type" value="Genomic_DNA"/>
</dbReference>
<comment type="caution">
    <text evidence="2">The sequence shown here is derived from an EMBL/GenBank/DDBJ whole genome shotgun (WGS) entry which is preliminary data.</text>
</comment>
<proteinExistence type="predicted"/>
<dbReference type="RefSeq" id="WP_138865904.1">
    <property type="nucleotide sequence ID" value="NZ_VCPC01000008.1"/>
</dbReference>
<protein>
    <recommendedName>
        <fullName evidence="4">Ion channel</fullName>
    </recommendedName>
</protein>
<organism evidence="2 3">
    <name type="scientific">Arenibacterium halophilum</name>
    <dbReference type="NCBI Taxonomy" id="2583821"/>
    <lineage>
        <taxon>Bacteria</taxon>
        <taxon>Pseudomonadati</taxon>
        <taxon>Pseudomonadota</taxon>
        <taxon>Alphaproteobacteria</taxon>
        <taxon>Rhodobacterales</taxon>
        <taxon>Paracoccaceae</taxon>
        <taxon>Arenibacterium</taxon>
    </lineage>
</organism>
<reference evidence="2 3" key="1">
    <citation type="submission" date="2019-05" db="EMBL/GenBank/DDBJ databases">
        <title>Marivita sp. nov. isolated from sea sediment.</title>
        <authorList>
            <person name="Kim W."/>
        </authorList>
    </citation>
    <scope>NUCLEOTIDE SEQUENCE [LARGE SCALE GENOMIC DNA]</scope>
    <source>
        <strain evidence="2 3">CAU 1492</strain>
    </source>
</reference>
<keyword evidence="1" id="KW-0812">Transmembrane</keyword>
<accession>A0ABY2WX61</accession>
<feature type="transmembrane region" description="Helical" evidence="1">
    <location>
        <begin position="124"/>
        <end position="147"/>
    </location>
</feature>
<name>A0ABY2WX61_9RHOB</name>
<keyword evidence="3" id="KW-1185">Reference proteome</keyword>
<sequence>MILLLIGVGLTVYVCADFLFTTIGGTPSRFLSLRIAKWVFAVFRSLPDGRFRHVAVGPVVMSAVALWWVAGIGVGWGMIFDGFDRAVVMSKSGVDAGLLGAISHAGHLLSTVGGGKTEPSSLGYALLGVVCAVNGMVVLTLSVSFVLSTTQTVSNGRGLLLLRRVMGPDDSDYRSTVLPQLATLVAQLNTAPFALFYSHPDTDMRLPRKLVEAFSSDDAARVLLSSLPQEPDPTIEGLRGWAQAYRLSPRTV</sequence>
<gene>
    <name evidence="2" type="ORF">FGK64_21400</name>
</gene>
<evidence type="ECO:0000313" key="2">
    <source>
        <dbReference type="EMBL" id="TMV07427.1"/>
    </source>
</evidence>
<dbReference type="Proteomes" id="UP001191082">
    <property type="component" value="Unassembled WGS sequence"/>
</dbReference>
<evidence type="ECO:0000256" key="1">
    <source>
        <dbReference type="SAM" id="Phobius"/>
    </source>
</evidence>
<evidence type="ECO:0008006" key="4">
    <source>
        <dbReference type="Google" id="ProtNLM"/>
    </source>
</evidence>
<keyword evidence="1" id="KW-1133">Transmembrane helix</keyword>
<evidence type="ECO:0000313" key="3">
    <source>
        <dbReference type="Proteomes" id="UP001191082"/>
    </source>
</evidence>